<dbReference type="Gene3D" id="3.40.640.10">
    <property type="entry name" value="Type I PLP-dependent aspartate aminotransferase-like (Major domain)"/>
    <property type="match status" value="1"/>
</dbReference>
<dbReference type="Proteomes" id="UP000054823">
    <property type="component" value="Unassembled WGS sequence"/>
</dbReference>
<feature type="domain" description="Aminotransferase class V" evidence="2">
    <location>
        <begin position="46"/>
        <end position="446"/>
    </location>
</feature>
<dbReference type="AlphaFoldDB" id="A0A0P1FFP7"/>
<dbReference type="GO" id="GO:0031071">
    <property type="term" value="F:cysteine desulfurase activity"/>
    <property type="evidence" value="ECO:0007669"/>
    <property type="project" value="UniProtKB-EC"/>
</dbReference>
<dbReference type="RefSeq" id="WP_058239463.1">
    <property type="nucleotide sequence ID" value="NZ_CYPW01000016.1"/>
</dbReference>
<dbReference type="InterPro" id="IPR015422">
    <property type="entry name" value="PyrdxlP-dep_Trfase_small"/>
</dbReference>
<dbReference type="EC" id="2.8.1.7" evidence="3"/>
<dbReference type="Gene3D" id="3.90.1150.10">
    <property type="entry name" value="Aspartate Aminotransferase, domain 1"/>
    <property type="match status" value="1"/>
</dbReference>
<evidence type="ECO:0000256" key="1">
    <source>
        <dbReference type="ARBA" id="ARBA00022898"/>
    </source>
</evidence>
<keyword evidence="1" id="KW-0663">Pyridoxal phosphate</keyword>
<dbReference type="InterPro" id="IPR015421">
    <property type="entry name" value="PyrdxlP-dep_Trfase_major"/>
</dbReference>
<dbReference type="InterPro" id="IPR000192">
    <property type="entry name" value="Aminotrans_V_dom"/>
</dbReference>
<dbReference type="Pfam" id="PF00266">
    <property type="entry name" value="Aminotran_5"/>
    <property type="match status" value="1"/>
</dbReference>
<dbReference type="SUPFAM" id="SSF53383">
    <property type="entry name" value="PLP-dependent transferases"/>
    <property type="match status" value="1"/>
</dbReference>
<accession>A0A0P1FFP7</accession>
<reference evidence="3 4" key="1">
    <citation type="submission" date="2015-09" db="EMBL/GenBank/DDBJ databases">
        <authorList>
            <consortium name="Swine Surveillance"/>
        </authorList>
    </citation>
    <scope>NUCLEOTIDE SEQUENCE [LARGE SCALE GENOMIC DNA]</scope>
    <source>
        <strain evidence="3 4">CECT 7688</strain>
    </source>
</reference>
<dbReference type="InterPro" id="IPR015424">
    <property type="entry name" value="PyrdxlP-dep_Trfase"/>
</dbReference>
<evidence type="ECO:0000313" key="4">
    <source>
        <dbReference type="Proteomes" id="UP000054823"/>
    </source>
</evidence>
<evidence type="ECO:0000313" key="3">
    <source>
        <dbReference type="EMBL" id="CUH52214.1"/>
    </source>
</evidence>
<sequence>MSDLTRPYTLFADSLRTASDAIDDLRDGLIGGDIHIDTPSGPRKLVYADYVASGRALRQVETFVMEQVLPYYANTHTDASLCGARMGALREGARAVVRTHCGADADDHAVIFAGAGATSGLNQLVHLMQIGAKDTVIVGPYEHHSNLLPWRESGAKVIEIPEGVLPGPDRSALTKALAEHGLNGRVIVAMSAAANVTGVCTDVAAITRLVKAYDALMVWDYAGGGPYLPMTMSPTKGAEVDALVFSPHKFIGGPGASGVLVLRKDVVRSEIPYRPGGGTVAFVNAHEHDYVAQLEQREEGGTPNVIGDIRVGLALTVKDVIGAAQMNERNAALTARAFEAWGPSPHVDLLAAQRDTRLPILSFVPRDHHGARIDHNAFTRALSERYGIQARGGCSCAGPYVHALLNIDDPQSADIRKDILFGEGARKPGFVRLNLSVLMTDETVDYILNAVTELAHTWAQETPQALAG</sequence>
<dbReference type="EMBL" id="CYPW01000016">
    <property type="protein sequence ID" value="CUH52214.1"/>
    <property type="molecule type" value="Genomic_DNA"/>
</dbReference>
<keyword evidence="3" id="KW-0808">Transferase</keyword>
<protein>
    <submittedName>
        <fullName evidence="3">Putative cysteine desulfurase</fullName>
        <ecNumber evidence="3">2.8.1.7</ecNumber>
    </submittedName>
</protein>
<keyword evidence="4" id="KW-1185">Reference proteome</keyword>
<dbReference type="PANTHER" id="PTHR43686">
    <property type="entry name" value="SULFURTRANSFERASE-RELATED"/>
    <property type="match status" value="1"/>
</dbReference>
<organism evidence="3 4">
    <name type="scientific">Shimia marina</name>
    <dbReference type="NCBI Taxonomy" id="321267"/>
    <lineage>
        <taxon>Bacteria</taxon>
        <taxon>Pseudomonadati</taxon>
        <taxon>Pseudomonadota</taxon>
        <taxon>Alphaproteobacteria</taxon>
        <taxon>Rhodobacterales</taxon>
        <taxon>Roseobacteraceae</taxon>
    </lineage>
</organism>
<gene>
    <name evidence="3" type="primary">csd</name>
    <name evidence="3" type="ORF">SHM7688_01656</name>
</gene>
<dbReference type="STRING" id="321267.SHM7688_01656"/>
<name>A0A0P1FFP7_9RHOB</name>
<dbReference type="PANTHER" id="PTHR43686:SF1">
    <property type="entry name" value="AMINOTRAN_5 DOMAIN-CONTAINING PROTEIN"/>
    <property type="match status" value="1"/>
</dbReference>
<proteinExistence type="predicted"/>
<dbReference type="OrthoDB" id="9804366at2"/>
<evidence type="ECO:0000259" key="2">
    <source>
        <dbReference type="Pfam" id="PF00266"/>
    </source>
</evidence>